<dbReference type="RefSeq" id="WP_176798731.1">
    <property type="nucleotide sequence ID" value="NZ_CP040798.1"/>
</dbReference>
<feature type="transmembrane region" description="Helical" evidence="5">
    <location>
        <begin position="91"/>
        <end position="117"/>
    </location>
</feature>
<organism evidence="7 8">
    <name type="scientific">Streptococcus sanguinis</name>
    <dbReference type="NCBI Taxonomy" id="1305"/>
    <lineage>
        <taxon>Bacteria</taxon>
        <taxon>Bacillati</taxon>
        <taxon>Bacillota</taxon>
        <taxon>Bacilli</taxon>
        <taxon>Lactobacillales</taxon>
        <taxon>Streptococcaceae</taxon>
        <taxon>Streptococcus</taxon>
    </lineage>
</organism>
<feature type="transmembrane region" description="Helical" evidence="5">
    <location>
        <begin position="212"/>
        <end position="234"/>
    </location>
</feature>
<protein>
    <submittedName>
        <fullName evidence="7">ABC transporter</fullName>
    </submittedName>
</protein>
<feature type="transmembrane region" description="Helical" evidence="5">
    <location>
        <begin position="20"/>
        <end position="42"/>
    </location>
</feature>
<evidence type="ECO:0000256" key="5">
    <source>
        <dbReference type="SAM" id="Phobius"/>
    </source>
</evidence>
<evidence type="ECO:0000256" key="4">
    <source>
        <dbReference type="ARBA" id="ARBA00023136"/>
    </source>
</evidence>
<dbReference type="Pfam" id="PF01061">
    <property type="entry name" value="ABC2_membrane"/>
    <property type="match status" value="1"/>
</dbReference>
<evidence type="ECO:0000259" key="6">
    <source>
        <dbReference type="Pfam" id="PF01061"/>
    </source>
</evidence>
<dbReference type="GO" id="GO:0016020">
    <property type="term" value="C:membrane"/>
    <property type="evidence" value="ECO:0007669"/>
    <property type="project" value="UniProtKB-SubCell"/>
</dbReference>
<reference evidence="7 8" key="1">
    <citation type="submission" date="2019-06" db="EMBL/GenBank/DDBJ databases">
        <title>The organization of the Streptococcus sanguinis genomes.</title>
        <authorList>
            <person name="Wang H.Y."/>
            <person name="Chen Y.Y.M."/>
            <person name="Wu C.H."/>
        </authorList>
    </citation>
    <scope>NUCLEOTIDE SEQUENCE [LARGE SCALE GENOMIC DNA]</scope>
    <source>
        <strain evidence="7 8">CGMH058</strain>
    </source>
</reference>
<evidence type="ECO:0000256" key="3">
    <source>
        <dbReference type="ARBA" id="ARBA00022989"/>
    </source>
</evidence>
<accession>A0A7H8V0G9</accession>
<evidence type="ECO:0000313" key="8">
    <source>
        <dbReference type="Proteomes" id="UP000509535"/>
    </source>
</evidence>
<feature type="transmembrane region" description="Helical" evidence="5">
    <location>
        <begin position="48"/>
        <end position="70"/>
    </location>
</feature>
<evidence type="ECO:0000256" key="2">
    <source>
        <dbReference type="ARBA" id="ARBA00022692"/>
    </source>
</evidence>
<dbReference type="InterPro" id="IPR013525">
    <property type="entry name" value="ABC2_TM"/>
</dbReference>
<evidence type="ECO:0000313" key="7">
    <source>
        <dbReference type="EMBL" id="QLB49878.1"/>
    </source>
</evidence>
<dbReference type="GO" id="GO:0140359">
    <property type="term" value="F:ABC-type transporter activity"/>
    <property type="evidence" value="ECO:0007669"/>
    <property type="project" value="InterPro"/>
</dbReference>
<name>A0A7H8V0G9_STRSA</name>
<dbReference type="AlphaFoldDB" id="A0A7H8V0G9"/>
<sequence length="246" mass="28478">MMIKEIRRELKRQLQEMMQFKFNLFFSNFGILIMVSAYLQYFKNTQSKFLLLCLLFTWYFTSHSITHPTFFIEDDLYDRTLISVIQSSKSVFHVLMFKIIVQILVDLVKAIPIFIVLSTLNDIDFPDSILKLVVSLAACMLTIISIYGLGFCLSSLCFIFNRTSSITSLISYFMLYFTGILTPLGGLFGFIGKLFPYYALRNFIISPSYQSVFLIIVYCAVYWSAGTFLFFTLLNIAKKRGSLFHV</sequence>
<keyword evidence="4 5" id="KW-0472">Membrane</keyword>
<proteinExistence type="predicted"/>
<evidence type="ECO:0000256" key="1">
    <source>
        <dbReference type="ARBA" id="ARBA00004141"/>
    </source>
</evidence>
<feature type="transmembrane region" description="Helical" evidence="5">
    <location>
        <begin position="172"/>
        <end position="192"/>
    </location>
</feature>
<feature type="transmembrane region" description="Helical" evidence="5">
    <location>
        <begin position="129"/>
        <end position="160"/>
    </location>
</feature>
<feature type="domain" description="ABC-2 type transporter transmembrane" evidence="6">
    <location>
        <begin position="6"/>
        <end position="187"/>
    </location>
</feature>
<comment type="subcellular location">
    <subcellularLocation>
        <location evidence="1">Membrane</location>
        <topology evidence="1">Multi-pass membrane protein</topology>
    </subcellularLocation>
</comment>
<dbReference type="Proteomes" id="UP000509535">
    <property type="component" value="Chromosome"/>
</dbReference>
<keyword evidence="2 5" id="KW-0812">Transmembrane</keyword>
<gene>
    <name evidence="7" type="ORF">FDP16_04650</name>
</gene>
<keyword evidence="3 5" id="KW-1133">Transmembrane helix</keyword>
<dbReference type="EMBL" id="CP040798">
    <property type="protein sequence ID" value="QLB49878.1"/>
    <property type="molecule type" value="Genomic_DNA"/>
</dbReference>